<keyword evidence="7" id="KW-1185">Reference proteome</keyword>
<dbReference type="GO" id="GO:0003676">
    <property type="term" value="F:nucleic acid binding"/>
    <property type="evidence" value="ECO:0007669"/>
    <property type="project" value="InterPro"/>
</dbReference>
<feature type="region of interest" description="Disordered" evidence="4">
    <location>
        <begin position="836"/>
        <end position="899"/>
    </location>
</feature>
<dbReference type="SUPFAM" id="SSF56672">
    <property type="entry name" value="DNA/RNA polymerases"/>
    <property type="match status" value="1"/>
</dbReference>
<dbReference type="CDD" id="cd00303">
    <property type="entry name" value="retropepsin_like"/>
    <property type="match status" value="1"/>
</dbReference>
<dbReference type="InterPro" id="IPR021109">
    <property type="entry name" value="Peptidase_aspartic_dom_sf"/>
</dbReference>
<gene>
    <name evidence="6" type="ORF">QYE76_036117</name>
</gene>
<dbReference type="InterPro" id="IPR039537">
    <property type="entry name" value="Retrotran_Ty1/copia-like"/>
</dbReference>
<dbReference type="Gene3D" id="3.30.420.10">
    <property type="entry name" value="Ribonuclease H-like superfamily/Ribonuclease H"/>
    <property type="match status" value="1"/>
</dbReference>
<dbReference type="SUPFAM" id="SSF53098">
    <property type="entry name" value="Ribonuclease H-like"/>
    <property type="match status" value="1"/>
</dbReference>
<feature type="compositionally biased region" description="Polar residues" evidence="4">
    <location>
        <begin position="1550"/>
        <end position="1575"/>
    </location>
</feature>
<dbReference type="Proteomes" id="UP001231189">
    <property type="component" value="Unassembled WGS sequence"/>
</dbReference>
<feature type="coiled-coil region" evidence="3">
    <location>
        <begin position="1074"/>
        <end position="1153"/>
    </location>
</feature>
<feature type="region of interest" description="Disordered" evidence="4">
    <location>
        <begin position="1"/>
        <end position="23"/>
    </location>
</feature>
<dbReference type="GO" id="GO:0015074">
    <property type="term" value="P:DNA integration"/>
    <property type="evidence" value="ECO:0007669"/>
    <property type="project" value="InterPro"/>
</dbReference>
<protein>
    <recommendedName>
        <fullName evidence="5">Integrase catalytic domain-containing protein</fullName>
    </recommendedName>
</protein>
<feature type="compositionally biased region" description="Basic and acidic residues" evidence="4">
    <location>
        <begin position="1581"/>
        <end position="1599"/>
    </location>
</feature>
<dbReference type="Pfam" id="PF25597">
    <property type="entry name" value="SH3_retrovirus"/>
    <property type="match status" value="1"/>
</dbReference>
<dbReference type="Pfam" id="PF00665">
    <property type="entry name" value="rve"/>
    <property type="match status" value="1"/>
</dbReference>
<dbReference type="PANTHER" id="PTHR42648:SF21">
    <property type="entry name" value="CYSTEINE-RICH RLK (RECEPTOR-LIKE PROTEIN KINASE) 8"/>
    <property type="match status" value="1"/>
</dbReference>
<dbReference type="PANTHER" id="PTHR42648">
    <property type="entry name" value="TRANSPOSASE, PUTATIVE-RELATED"/>
    <property type="match status" value="1"/>
</dbReference>
<feature type="compositionally biased region" description="Acidic residues" evidence="4">
    <location>
        <begin position="1622"/>
        <end position="1640"/>
    </location>
</feature>
<dbReference type="Gene3D" id="2.40.70.10">
    <property type="entry name" value="Acid Proteases"/>
    <property type="match status" value="1"/>
</dbReference>
<dbReference type="InterPro" id="IPR036397">
    <property type="entry name" value="RNaseH_sf"/>
</dbReference>
<evidence type="ECO:0000256" key="2">
    <source>
        <dbReference type="ARBA" id="ARBA00022801"/>
    </source>
</evidence>
<accession>A0AAD8R301</accession>
<dbReference type="InterPro" id="IPR012337">
    <property type="entry name" value="RNaseH-like_sf"/>
</dbReference>
<feature type="region of interest" description="Disordered" evidence="4">
    <location>
        <begin position="2090"/>
        <end position="2133"/>
    </location>
</feature>
<feature type="compositionally biased region" description="Acidic residues" evidence="4">
    <location>
        <begin position="881"/>
        <end position="896"/>
    </location>
</feature>
<comment type="caution">
    <text evidence="6">The sequence shown here is derived from an EMBL/GenBank/DDBJ whole genome shotgun (WGS) entry which is preliminary data.</text>
</comment>
<keyword evidence="1" id="KW-0479">Metal-binding</keyword>
<evidence type="ECO:0000256" key="1">
    <source>
        <dbReference type="ARBA" id="ARBA00022723"/>
    </source>
</evidence>
<dbReference type="EMBL" id="JAUUTY010000007">
    <property type="protein sequence ID" value="KAK1612444.1"/>
    <property type="molecule type" value="Genomic_DNA"/>
</dbReference>
<evidence type="ECO:0000259" key="5">
    <source>
        <dbReference type="PROSITE" id="PS50994"/>
    </source>
</evidence>
<dbReference type="PROSITE" id="PS50994">
    <property type="entry name" value="INTEGRASE"/>
    <property type="match status" value="1"/>
</dbReference>
<dbReference type="SUPFAM" id="SSF50630">
    <property type="entry name" value="Acid proteases"/>
    <property type="match status" value="1"/>
</dbReference>
<dbReference type="GO" id="GO:0016787">
    <property type="term" value="F:hydrolase activity"/>
    <property type="evidence" value="ECO:0007669"/>
    <property type="project" value="UniProtKB-KW"/>
</dbReference>
<keyword evidence="2" id="KW-0378">Hydrolase</keyword>
<feature type="region of interest" description="Disordered" evidence="4">
    <location>
        <begin position="1549"/>
        <end position="1655"/>
    </location>
</feature>
<evidence type="ECO:0000313" key="7">
    <source>
        <dbReference type="Proteomes" id="UP001231189"/>
    </source>
</evidence>
<name>A0AAD8R301_LOLMU</name>
<feature type="domain" description="Integrase catalytic" evidence="5">
    <location>
        <begin position="1265"/>
        <end position="1441"/>
    </location>
</feature>
<dbReference type="InterPro" id="IPR043502">
    <property type="entry name" value="DNA/RNA_pol_sf"/>
</dbReference>
<dbReference type="InterPro" id="IPR057670">
    <property type="entry name" value="SH3_retrovirus"/>
</dbReference>
<evidence type="ECO:0000256" key="4">
    <source>
        <dbReference type="SAM" id="MobiDB-lite"/>
    </source>
</evidence>
<evidence type="ECO:0000313" key="6">
    <source>
        <dbReference type="EMBL" id="KAK1612444.1"/>
    </source>
</evidence>
<feature type="region of interest" description="Disordered" evidence="4">
    <location>
        <begin position="1195"/>
        <end position="1246"/>
    </location>
</feature>
<dbReference type="Pfam" id="PF07727">
    <property type="entry name" value="RVT_2"/>
    <property type="match status" value="1"/>
</dbReference>
<sequence length="2396" mass="269644">MRPAASKAAGKEKGRRKGGGAASAGEDLLTDRVLSLRARLNDAISLGLARSDGHGAKKWQSTDAGIQSHALKAVAPFLSCLSNEMLRLPPIKVPRWRRIPGVAPHYIPPPSTFDVLLGSYWTNVDPNNVPLASLVAQEEHVDVNFIKNNNFNNNAYRNNSSNNYRPYPYNNGNGYGNSYGNSYNNNRNTPPGLEAMLKEFISTQTAFNKSVEEKLDKIDILASKVDSLASDVDLLKSKVMPNKDIENKIVTTANAIHVRINENIRLMAELHARWEREENEKLAKENNVAKVWTITTTSNANVPHVAAPPTNNGEKIGVGNVSTSNAKPAKLPETAKTAETACDKTAEIFSNIGDDDPIAVDHNGLDFDDCHISEVIKFLQNLAKSPNASAINLAFTKHITNALIKAREEKLEREASIPRKLEDGWEPIIKMKVNDFDCNALCDLGASISVMPKKIYDMLDLPPLKNCYLDVNLVDNATKKPLGRVDNVHITVNNNLVPVDFVVLDIECNASCPIILGRPFLRTVGAIIDMKEDLGASNLVVDVCPKNIVKARASNELWRIILEGFKPYNPDKLTRREAVDSQLNNTALYMIQTSVGTKDLHRVRNYTTAKEAWDGLAASCIGSESTRRNKYNALKNKAEGFMRLPDEDHEVMYGRLLTVADAFRLIGATHINDSWIKEKYIECMMQFVPIDVKTLVGRECYSSLTSQQVVHEMQALKVLEETSHDSRNRALGMTKGSNLALAVNSVEEVIPQESYRASWSMSYPEDLQCHYHDHMAFHAKSFWVDPSKAKEDNIKRNNKSGFTSFGPKTRSCYNCDDKRHFIAECPYENRELHNGRLIPKDKSKDTKGKYSKAPNKKFYNNKTKKGKRPSRVVLVTREEYSSDEVESSSGDEEEESSKEVAAIATTNIPSSSLFESPNENPHIKNAHCFMARSSLDTSIVLSTQEEYTSGDDDIDDEEDATSNGLVALASLSTNSSSPSESPNEVIHVEEESCLMAKSSEVSSPSPSMPNISSDLGVDDASLKVKQEMLEFDDFILNLQGNTKKHVSNLMVRIAQQNDTLEKKGQIEREDSLEIHALKNALEESQETIASLEERLETLEEPQDKINKLTKARDLARAKSKVLKKEKAQFEVDHEKLVKDLDELDKAHKALKSEYTLLSKSYEQLQIRLASYDVPSSSTPSCDHANVIEENARLKDELAKASSPQSKLSLDDLLSKQRSNNGKEGLGYEAKAKKANKQKAKPAQEKKKDITNDRVCRACVEGKMHDSPHPSKTIISSKRILELLHVDLFGPVTHASLGAKKHCLVIVDDYSRYTWVYFLKTKDETQQIFIDFATEVQRQHNLLIMAIRSDNGSEFKNYTLNDFLSDEGIRHQYSAAYTPQQNGVAERKNRTLMDMARSMMAEYKSRYNFWAEAISTACHSSNRLYLRKGLNKTPYEILTGNKPNISYFKVFGCKCFYKIKGVRLSKFAPKALEGIFVGYGAESHTYRVFDIASGIIIESCSVRFEENDGSQVGQVDVCAGDEIPQDAIVRMGVGFFRPIEGHGVASREELCSTTVEPSSSQHQQTPSLEANDAPTQEQEENPPSHEQDQGQEQPRIHEGSDEYPFDICASPNIVQDQAHEDEQPQEIEEAQVEGQDGDPNDQVDQVTPPRPRRTKEEIEARRLARRDRTLEIRGHTHDKVLGDVRAKVSTRRQLANFSNHHAYISVVEPKKVFEALEDSDWVEAMHEELNNFKRNKVWTLVKKPKECRNVIGTKWIFKNKQDEFGNIVRNKARLVAQGFSQVEGIDFGETYAPVARLESICILLAYASHHNFKLQQMDVKSAFLNGPLHEEVYVKQPPGFEDLNFPNHVYKLDKALYGLKQAPRAWYEHLKELLVDRGFDVGLIDPTLFTKRVNGELFVCQLYVDDIIFGSTNKAFNDEFSKLMTDRFEMSMMGEMKFFLGFEIKQLREGTFINQAKYLQDMLKRFKMTEMKGVSTPMVTKCHLALDPNGKEVDQKATRKIRPGRIIRPKLGPDYPAWADLERAEDEAAGGKRFIPPPTRLSLLSLLSRSPETLLLAGVAPSTPSRSFWVDRVLLPPSYLLLQAALAMDAGRTSRGTSRRRPRVDRSSDEFVSNAPRKSTSSRHKNKASRENYKTMDPISHSAIRMKNWYEDLPRDEETEGRKYWCMEQEFIYKDIYEPMKKVRPMQAIDVDVLAVNNHFADAIWVAGRMGLKDLMKIQCDYSPELVKQFFATLAIKKDEDRTMEWMSGSTHCSATLHRFAAILGVPAEGGRRLLGPQKADKNALFDLYTSAGKVGETKGLLPIYSQLLRFFWSTIAPSGGNNDAIRGALVDLMYLNFRCARDENEEHNYIVDVMDFIFHAIHDAMVSRTTIPYAPYIQLLINNTAGVRGEDLSGTL</sequence>
<reference evidence="6" key="1">
    <citation type="submission" date="2023-07" db="EMBL/GenBank/DDBJ databases">
        <title>A chromosome-level genome assembly of Lolium multiflorum.</title>
        <authorList>
            <person name="Chen Y."/>
            <person name="Copetti D."/>
            <person name="Kolliker R."/>
            <person name="Studer B."/>
        </authorList>
    </citation>
    <scope>NUCLEOTIDE SEQUENCE</scope>
    <source>
        <strain evidence="6">02402/16</strain>
        <tissue evidence="6">Leaf</tissue>
    </source>
</reference>
<proteinExistence type="predicted"/>
<dbReference type="GO" id="GO:0046872">
    <property type="term" value="F:metal ion binding"/>
    <property type="evidence" value="ECO:0007669"/>
    <property type="project" value="UniProtKB-KW"/>
</dbReference>
<feature type="compositionally biased region" description="Basic and acidic residues" evidence="4">
    <location>
        <begin position="836"/>
        <end position="848"/>
    </location>
</feature>
<organism evidence="6 7">
    <name type="scientific">Lolium multiflorum</name>
    <name type="common">Italian ryegrass</name>
    <name type="synonym">Lolium perenne subsp. multiflorum</name>
    <dbReference type="NCBI Taxonomy" id="4521"/>
    <lineage>
        <taxon>Eukaryota</taxon>
        <taxon>Viridiplantae</taxon>
        <taxon>Streptophyta</taxon>
        <taxon>Embryophyta</taxon>
        <taxon>Tracheophyta</taxon>
        <taxon>Spermatophyta</taxon>
        <taxon>Magnoliopsida</taxon>
        <taxon>Liliopsida</taxon>
        <taxon>Poales</taxon>
        <taxon>Poaceae</taxon>
        <taxon>BOP clade</taxon>
        <taxon>Pooideae</taxon>
        <taxon>Poodae</taxon>
        <taxon>Poeae</taxon>
        <taxon>Poeae Chloroplast Group 2 (Poeae type)</taxon>
        <taxon>Loliodinae</taxon>
        <taxon>Loliinae</taxon>
        <taxon>Lolium</taxon>
    </lineage>
</organism>
<dbReference type="InterPro" id="IPR013103">
    <property type="entry name" value="RVT_2"/>
</dbReference>
<feature type="region of interest" description="Disordered" evidence="4">
    <location>
        <begin position="302"/>
        <end position="335"/>
    </location>
</feature>
<dbReference type="InterPro" id="IPR001584">
    <property type="entry name" value="Integrase_cat-core"/>
</dbReference>
<evidence type="ECO:0000256" key="3">
    <source>
        <dbReference type="SAM" id="Coils"/>
    </source>
</evidence>
<keyword evidence="3" id="KW-0175">Coiled coil</keyword>